<reference evidence="1 2" key="1">
    <citation type="submission" date="2016-11" db="EMBL/GenBank/DDBJ databases">
        <title>Identification of Bacillus cereus isolated from egg-white.</title>
        <authorList>
            <person name="Soni A."/>
            <person name="Oey I."/>
            <person name="Silcock P."/>
            <person name="Bremer P."/>
        </authorList>
    </citation>
    <scope>NUCLEOTIDE SEQUENCE [LARGE SCALE GENOMIC DNA]</scope>
    <source>
        <strain evidence="1 2">NZAS03</strain>
    </source>
</reference>
<proteinExistence type="predicted"/>
<dbReference type="Proteomes" id="UP000186535">
    <property type="component" value="Unassembled WGS sequence"/>
</dbReference>
<name>A0A1Q4LEQ5_BACCE</name>
<sequence>MSGETTYNIHMFVFLKCEEKINKMSTENQQKRYFFRLRDGDMSLTFIEIFVGRESSTFTTYNIPNSFNGVSNYFNKISCSGSKWISI</sequence>
<gene>
    <name evidence="1" type="ORF">BJR07_00860</name>
</gene>
<accession>A0A1Q4LEQ5</accession>
<comment type="caution">
    <text evidence="1">The sequence shown here is derived from an EMBL/GenBank/DDBJ whole genome shotgun (WGS) entry which is preliminary data.</text>
</comment>
<dbReference type="AlphaFoldDB" id="A0A1Q4LEQ5"/>
<dbReference type="EMBL" id="MPON01000001">
    <property type="protein sequence ID" value="OKA40495.1"/>
    <property type="molecule type" value="Genomic_DNA"/>
</dbReference>
<protein>
    <submittedName>
        <fullName evidence="1">Uncharacterized protein</fullName>
    </submittedName>
</protein>
<organism evidence="1 2">
    <name type="scientific">Bacillus cereus</name>
    <dbReference type="NCBI Taxonomy" id="1396"/>
    <lineage>
        <taxon>Bacteria</taxon>
        <taxon>Bacillati</taxon>
        <taxon>Bacillota</taxon>
        <taxon>Bacilli</taxon>
        <taxon>Bacillales</taxon>
        <taxon>Bacillaceae</taxon>
        <taxon>Bacillus</taxon>
        <taxon>Bacillus cereus group</taxon>
    </lineage>
</organism>
<evidence type="ECO:0000313" key="1">
    <source>
        <dbReference type="EMBL" id="OKA40495.1"/>
    </source>
</evidence>
<evidence type="ECO:0000313" key="2">
    <source>
        <dbReference type="Proteomes" id="UP000186535"/>
    </source>
</evidence>